<name>A0A5C6XIE2_9DELT</name>
<keyword evidence="3" id="KW-1185">Reference proteome</keyword>
<feature type="compositionally biased region" description="Basic and acidic residues" evidence="1">
    <location>
        <begin position="1"/>
        <end position="14"/>
    </location>
</feature>
<evidence type="ECO:0000256" key="1">
    <source>
        <dbReference type="SAM" id="MobiDB-lite"/>
    </source>
</evidence>
<sequence length="104" mass="11114">MVSDKNASKPDEARALSTSPEELRDPATGLGPDEITEDGVDRTLIRWFLSLTPDERLMWAQGHAQAVLKMRGGRIVGANAGGADCKPEVIRAEPRGEKDSVGGS</sequence>
<dbReference type="Proteomes" id="UP000321412">
    <property type="component" value="Unassembled WGS sequence"/>
</dbReference>
<reference evidence="2 3" key="1">
    <citation type="submission" date="2019-08" db="EMBL/GenBank/DDBJ databases">
        <title>Bradymonadales sp. TMQ4.</title>
        <authorList>
            <person name="Liang Q."/>
        </authorList>
    </citation>
    <scope>NUCLEOTIDE SEQUENCE [LARGE SCALE GENOMIC DNA]</scope>
    <source>
        <strain evidence="2 3">TMQ4</strain>
    </source>
</reference>
<dbReference type="EMBL" id="VOSM01000001">
    <property type="protein sequence ID" value="TXD39298.1"/>
    <property type="molecule type" value="Genomic_DNA"/>
</dbReference>
<gene>
    <name evidence="2" type="ORF">FRC98_02545</name>
</gene>
<protein>
    <submittedName>
        <fullName evidence="2">Uncharacterized protein</fullName>
    </submittedName>
</protein>
<organism evidence="2 3">
    <name type="scientific">Lujinxingia vulgaris</name>
    <dbReference type="NCBI Taxonomy" id="2600176"/>
    <lineage>
        <taxon>Bacteria</taxon>
        <taxon>Deltaproteobacteria</taxon>
        <taxon>Bradymonadales</taxon>
        <taxon>Lujinxingiaceae</taxon>
        <taxon>Lujinxingia</taxon>
    </lineage>
</organism>
<evidence type="ECO:0000313" key="2">
    <source>
        <dbReference type="EMBL" id="TXD39298.1"/>
    </source>
</evidence>
<dbReference type="RefSeq" id="WP_146979727.1">
    <property type="nucleotide sequence ID" value="NZ_VOSM01000001.1"/>
</dbReference>
<proteinExistence type="predicted"/>
<dbReference type="AlphaFoldDB" id="A0A5C6XIE2"/>
<comment type="caution">
    <text evidence="2">The sequence shown here is derived from an EMBL/GenBank/DDBJ whole genome shotgun (WGS) entry which is preliminary data.</text>
</comment>
<accession>A0A5C6XIE2</accession>
<evidence type="ECO:0000313" key="3">
    <source>
        <dbReference type="Proteomes" id="UP000321412"/>
    </source>
</evidence>
<dbReference type="OrthoDB" id="5520117at2"/>
<feature type="region of interest" description="Disordered" evidence="1">
    <location>
        <begin position="1"/>
        <end position="36"/>
    </location>
</feature>